<proteinExistence type="predicted"/>
<dbReference type="PROSITE" id="PS51340">
    <property type="entry name" value="MOSC"/>
    <property type="match status" value="1"/>
</dbReference>
<dbReference type="Gene3D" id="2.40.33.20">
    <property type="entry name" value="PK beta-barrel domain-like"/>
    <property type="match status" value="1"/>
</dbReference>
<sequence length="157" mass="16729">MSTQAGRIEAIYITPVSEQPMVALDSVNAITGCGLEGDRYCIDEPGEKSFENLTLIEQAAYDHLAAIDLELPANALRRNLLTSGIELNPLLGKEFTIGDVRCLGTELAEPCNYIQGRTLPGVLKAMVGRGGLRCQILEGGLISVGDRVEEALGSPDA</sequence>
<dbReference type="GO" id="GO:0003824">
    <property type="term" value="F:catalytic activity"/>
    <property type="evidence" value="ECO:0007669"/>
    <property type="project" value="InterPro"/>
</dbReference>
<feature type="domain" description="MOSC" evidence="1">
    <location>
        <begin position="14"/>
        <end position="151"/>
    </location>
</feature>
<dbReference type="PANTHER" id="PTHR36930">
    <property type="entry name" value="METAL-SULFUR CLUSTER BIOSYNTHESIS PROTEINS YUAD-RELATED"/>
    <property type="match status" value="1"/>
</dbReference>
<dbReference type="GO" id="GO:0030170">
    <property type="term" value="F:pyridoxal phosphate binding"/>
    <property type="evidence" value="ECO:0007669"/>
    <property type="project" value="InterPro"/>
</dbReference>
<accession>A0A6J5ZN94</accession>
<dbReference type="InterPro" id="IPR011037">
    <property type="entry name" value="Pyrv_Knase-like_insert_dom_sf"/>
</dbReference>
<name>A0A6J5ZN94_9ZZZZ</name>
<dbReference type="AlphaFoldDB" id="A0A6J5ZN94"/>
<dbReference type="InterPro" id="IPR005302">
    <property type="entry name" value="MoCF_Sase_C"/>
</dbReference>
<reference evidence="2" key="1">
    <citation type="submission" date="2020-05" db="EMBL/GenBank/DDBJ databases">
        <authorList>
            <person name="Chiriac C."/>
            <person name="Salcher M."/>
            <person name="Ghai R."/>
            <person name="Kavagutti S V."/>
        </authorList>
    </citation>
    <scope>NUCLEOTIDE SEQUENCE</scope>
</reference>
<organism evidence="2">
    <name type="scientific">freshwater metagenome</name>
    <dbReference type="NCBI Taxonomy" id="449393"/>
    <lineage>
        <taxon>unclassified sequences</taxon>
        <taxon>metagenomes</taxon>
        <taxon>ecological metagenomes</taxon>
    </lineage>
</organism>
<protein>
    <submittedName>
        <fullName evidence="2">Unannotated protein</fullName>
    </submittedName>
</protein>
<gene>
    <name evidence="2" type="ORF">UFOPK3547_00688</name>
</gene>
<dbReference type="PANTHER" id="PTHR36930:SF1">
    <property type="entry name" value="MOSC DOMAIN-CONTAINING PROTEIN"/>
    <property type="match status" value="1"/>
</dbReference>
<evidence type="ECO:0000313" key="2">
    <source>
        <dbReference type="EMBL" id="CAB4342317.1"/>
    </source>
</evidence>
<dbReference type="InterPro" id="IPR052716">
    <property type="entry name" value="MOSC_domain"/>
</dbReference>
<dbReference type="SUPFAM" id="SSF50800">
    <property type="entry name" value="PK beta-barrel domain-like"/>
    <property type="match status" value="1"/>
</dbReference>
<evidence type="ECO:0000259" key="1">
    <source>
        <dbReference type="PROSITE" id="PS51340"/>
    </source>
</evidence>
<dbReference type="GO" id="GO:0030151">
    <property type="term" value="F:molybdenum ion binding"/>
    <property type="evidence" value="ECO:0007669"/>
    <property type="project" value="InterPro"/>
</dbReference>
<dbReference type="EMBL" id="CAESAN010000045">
    <property type="protein sequence ID" value="CAB4342317.1"/>
    <property type="molecule type" value="Genomic_DNA"/>
</dbReference>
<dbReference type="Pfam" id="PF03473">
    <property type="entry name" value="MOSC"/>
    <property type="match status" value="1"/>
</dbReference>